<accession>A0A1D3K2S0</accession>
<gene>
    <name evidence="1" type="ORF">PVE_R1G4690</name>
</gene>
<sequence length="141" mass="15281">MGSVLGKNDAISGVIAGWTVPFSTNFVAHLNGGSGFNSTVGIMTDFALLKISIDQNIKEGETYEIGATASEDHKVRLEFDDTRSGEQGTYLATSGKFTVLYLQGRVLKASFHFKAKTAALHHALEMDFTSGSFIVEDFKHD</sequence>
<dbReference type="RefSeq" id="WP_017847204.1">
    <property type="nucleotide sequence ID" value="NZ_AOUH01000020.1"/>
</dbReference>
<reference evidence="2" key="1">
    <citation type="submission" date="2016-07" db="EMBL/GenBank/DDBJ databases">
        <authorList>
            <person name="Florea S."/>
            <person name="Webb J.S."/>
            <person name="Jaromczyk J."/>
            <person name="Schardl C.L."/>
        </authorList>
    </citation>
    <scope>NUCLEOTIDE SEQUENCE [LARGE SCALE GENOMIC DNA]</scope>
    <source>
        <strain evidence="2">1YdBTEX2</strain>
    </source>
</reference>
<name>A0A1D3K2S0_PSEVE</name>
<dbReference type="Proteomes" id="UP000245431">
    <property type="component" value="Chromosome PVE_r1"/>
</dbReference>
<evidence type="ECO:0000313" key="1">
    <source>
        <dbReference type="EMBL" id="SBW82572.1"/>
    </source>
</evidence>
<dbReference type="AlphaFoldDB" id="A0A1D3K2S0"/>
<evidence type="ECO:0000313" key="2">
    <source>
        <dbReference type="Proteomes" id="UP000245431"/>
    </source>
</evidence>
<proteinExistence type="predicted"/>
<protein>
    <submittedName>
        <fullName evidence="1">Uncharacterized protein</fullName>
    </submittedName>
</protein>
<dbReference type="EMBL" id="LT599583">
    <property type="protein sequence ID" value="SBW82572.1"/>
    <property type="molecule type" value="Genomic_DNA"/>
</dbReference>
<organism evidence="1 2">
    <name type="scientific">Pseudomonas veronii 1YdBTEX2</name>
    <dbReference type="NCBI Taxonomy" id="1295141"/>
    <lineage>
        <taxon>Bacteria</taxon>
        <taxon>Pseudomonadati</taxon>
        <taxon>Pseudomonadota</taxon>
        <taxon>Gammaproteobacteria</taxon>
        <taxon>Pseudomonadales</taxon>
        <taxon>Pseudomonadaceae</taxon>
        <taxon>Pseudomonas</taxon>
    </lineage>
</organism>